<comment type="caution">
    <text evidence="1">The sequence shown here is derived from an EMBL/GenBank/DDBJ whole genome shotgun (WGS) entry which is preliminary data.</text>
</comment>
<evidence type="ECO:0000313" key="2">
    <source>
        <dbReference type="Proteomes" id="UP000307720"/>
    </source>
</evidence>
<proteinExistence type="predicted"/>
<keyword evidence="2" id="KW-1185">Reference proteome</keyword>
<dbReference type="EMBL" id="SRZB01000012">
    <property type="protein sequence ID" value="TGX98920.1"/>
    <property type="molecule type" value="Genomic_DNA"/>
</dbReference>
<gene>
    <name evidence="1" type="ORF">E5357_07380</name>
</gene>
<name>A0AC61R1T2_9FIRM</name>
<evidence type="ECO:0000313" key="1">
    <source>
        <dbReference type="EMBL" id="TGX98920.1"/>
    </source>
</evidence>
<accession>A0AC61R1T2</accession>
<reference evidence="1" key="1">
    <citation type="submission" date="2019-04" db="EMBL/GenBank/DDBJ databases">
        <title>Microbes associate with the intestines of laboratory mice.</title>
        <authorList>
            <person name="Navarre W."/>
            <person name="Wong E."/>
            <person name="Huang K."/>
            <person name="Tropini C."/>
            <person name="Ng K."/>
            <person name="Yu B."/>
        </authorList>
    </citation>
    <scope>NUCLEOTIDE SEQUENCE</scope>
    <source>
        <strain evidence="1">NM72_1-8</strain>
    </source>
</reference>
<organism evidence="1 2">
    <name type="scientific">Hominisplanchenecus murintestinalis</name>
    <dbReference type="NCBI Taxonomy" id="2941517"/>
    <lineage>
        <taxon>Bacteria</taxon>
        <taxon>Bacillati</taxon>
        <taxon>Bacillota</taxon>
        <taxon>Clostridia</taxon>
        <taxon>Lachnospirales</taxon>
        <taxon>Lachnospiraceae</taxon>
        <taxon>Hominisplanchenecus</taxon>
    </lineage>
</organism>
<dbReference type="Proteomes" id="UP000307720">
    <property type="component" value="Unassembled WGS sequence"/>
</dbReference>
<protein>
    <submittedName>
        <fullName evidence="1">Amidohydrolase</fullName>
    </submittedName>
</protein>
<sequence length="462" mass="51529">MDIYSDIKYTISERRTILFRKGIGCDACRGGKKGAEVVDEMDYKVINAKLLLSAEEGFQIEQKDFWVKDGKITFSETDGAEVVDAKDKLVMPGLINMHTHAYMTVMRNYADDVDFGEWLFQRVMPVEDRLPKEGAYWTSLLAFSEMIKTGTTSFVDMHMFHRQSPQAAKDAGMRGFIGRGLVGEDLYSDGFGRFQEALEEKREYESSTLKFILSPHAIYSCSTQMLEQVSKEAERQGMLKQIHLSESDTEVNDCLNKHGKTPVKLLEDIGFLDEKTILAHCVKMCYNDLDILQASGAHVVTNPASNAKLGNGFAPISEMREKGINICIGTDGTASNNTLNMFREMGLLSLIHKGIKGDSTAAPARFVVKAATENAAKALHMENQLGVIREGACADLIFVDLKAASLFPNNNILSSLCYSANGSEVESVMIDGRFVMRGRRLLTIDTERVYYEVDKIVKEYLS</sequence>